<keyword evidence="2" id="KW-1185">Reference proteome</keyword>
<evidence type="ECO:0000313" key="1">
    <source>
        <dbReference type="EMBL" id="SEG18002.1"/>
    </source>
</evidence>
<dbReference type="RefSeq" id="WP_103954858.1">
    <property type="nucleotide sequence ID" value="NZ_FNVT01000002.1"/>
</dbReference>
<gene>
    <name evidence="1" type="ORF">SAMN05444920_102107</name>
</gene>
<evidence type="ECO:0000313" key="2">
    <source>
        <dbReference type="Proteomes" id="UP000236732"/>
    </source>
</evidence>
<proteinExistence type="predicted"/>
<dbReference type="EMBL" id="FNVT01000002">
    <property type="protein sequence ID" value="SEG18002.1"/>
    <property type="molecule type" value="Genomic_DNA"/>
</dbReference>
<name>A0A1H5Y2C9_9ACTN</name>
<organism evidence="1 2">
    <name type="scientific">Nonomuraea solani</name>
    <dbReference type="NCBI Taxonomy" id="1144553"/>
    <lineage>
        <taxon>Bacteria</taxon>
        <taxon>Bacillati</taxon>
        <taxon>Actinomycetota</taxon>
        <taxon>Actinomycetes</taxon>
        <taxon>Streptosporangiales</taxon>
        <taxon>Streptosporangiaceae</taxon>
        <taxon>Nonomuraea</taxon>
    </lineage>
</organism>
<dbReference type="Proteomes" id="UP000236732">
    <property type="component" value="Unassembled WGS sequence"/>
</dbReference>
<dbReference type="OrthoDB" id="3245799at2"/>
<reference evidence="1 2" key="1">
    <citation type="submission" date="2016-10" db="EMBL/GenBank/DDBJ databases">
        <authorList>
            <person name="de Groot N.N."/>
        </authorList>
    </citation>
    <scope>NUCLEOTIDE SEQUENCE [LARGE SCALE GENOMIC DNA]</scope>
    <source>
        <strain evidence="1 2">CGMCC 4.7037</strain>
    </source>
</reference>
<sequence length="352" mass="39179">MNPWQEVLDRIEEGDDEGLAAFLDDLGDLGRRAVATRLPGHMTEELLGGFMARQEIEDLAPGFRMAGAACFPEARQVAAWLNRRELRAPRDPEDDTERILTLLRRRPLEWRRDLAARLVERLRPPTGGRRRWRRVEGVPGWDLAAALVSSTGLEPPDDDTFVIGWVWQVALRARWGGRGFDGDPLLETLLPRLFQAPGVTVPLSASLIHELAALAGQGRVPRRTLIDGCAGRFLTAGPEEVSPFVTLWRALRPEPEEIPVLDFVRLLPAATLPLAELAVEELRRAEAAGLLNTELFAEAVSALAYRAEKKLLPATVQTSARHPAGWPRMFRHRDSPAGPAWLTHVPAMRGWC</sequence>
<accession>A0A1H5Y2C9</accession>
<dbReference type="AlphaFoldDB" id="A0A1H5Y2C9"/>
<protein>
    <submittedName>
        <fullName evidence="1">Uncharacterized protein</fullName>
    </submittedName>
</protein>